<proteinExistence type="predicted"/>
<keyword evidence="3" id="KW-1185">Reference proteome</keyword>
<feature type="signal peptide" evidence="1">
    <location>
        <begin position="1"/>
        <end position="22"/>
    </location>
</feature>
<evidence type="ECO:0000313" key="2">
    <source>
        <dbReference type="EMBL" id="ADL02634.1"/>
    </source>
</evidence>
<accession>D9QG92</accession>
<dbReference type="EMBL" id="CP002102">
    <property type="protein sequence ID" value="ADL02634.1"/>
    <property type="molecule type" value="Genomic_DNA"/>
</dbReference>
<reference evidence="3" key="1">
    <citation type="journal article" date="2011" name="J. Bacteriol.">
        <title>Genome sequences of eight morphologically diverse alphaproteobacteria.</title>
        <authorList>
            <consortium name="US DOE Joint Genome Institute"/>
            <person name="Brown P.J."/>
            <person name="Kysela D.T."/>
            <person name="Buechlein A."/>
            <person name="Hemmerich C."/>
            <person name="Brun Y.V."/>
        </authorList>
    </citation>
    <scope>NUCLEOTIDE SEQUENCE [LARGE SCALE GENOMIC DNA]</scope>
    <source>
        <strain evidence="3">ATCC 15264 / DSM 4735 / LMG 14903 / NBRC 16000 / CB 81</strain>
    </source>
</reference>
<keyword evidence="1" id="KW-0732">Signal</keyword>
<dbReference type="KEGG" id="bsb:Bresu_3328"/>
<dbReference type="HOGENOM" id="CLU_1599585_0_0_5"/>
<evidence type="ECO:0000313" key="3">
    <source>
        <dbReference type="Proteomes" id="UP000002696"/>
    </source>
</evidence>
<name>D9QG92_BRESC</name>
<dbReference type="InParanoid" id="D9QG92"/>
<sequence length="166" mass="17362">MNRLLTTAVTAATLLGAAPAWACLPPPPNASYETAMARAAFVGRVVSVERSDPADCLAAARARVAAGAVMQGDPGERGCEAFGFAMLEPAWIIKGEDVVTGPFRIAWNKAPFCSIGWTPEVGALAVALVPDDASRLRDGTTATVEPLQQGDALFRTILELVAEIQP</sequence>
<protein>
    <submittedName>
        <fullName evidence="2">Uncharacterized protein</fullName>
    </submittedName>
</protein>
<organism evidence="2 3">
    <name type="scientific">Brevundimonas subvibrioides (strain ATCC 15264 / DSM 4735 / LMG 14903 / NBRC 16000 / CB 81)</name>
    <name type="common">Caulobacter subvibrioides</name>
    <dbReference type="NCBI Taxonomy" id="633149"/>
    <lineage>
        <taxon>Bacteria</taxon>
        <taxon>Pseudomonadati</taxon>
        <taxon>Pseudomonadota</taxon>
        <taxon>Alphaproteobacteria</taxon>
        <taxon>Caulobacterales</taxon>
        <taxon>Caulobacteraceae</taxon>
        <taxon>Brevundimonas</taxon>
    </lineage>
</organism>
<feature type="chain" id="PRO_5003126726" evidence="1">
    <location>
        <begin position="23"/>
        <end position="166"/>
    </location>
</feature>
<dbReference type="STRING" id="633149.Bresu_3328"/>
<dbReference type="Proteomes" id="UP000002696">
    <property type="component" value="Chromosome"/>
</dbReference>
<dbReference type="RefSeq" id="WP_013270734.1">
    <property type="nucleotide sequence ID" value="NC_014375.1"/>
</dbReference>
<dbReference type="BioCyc" id="BSUB633149:G1GM8-3343-MONOMER"/>
<evidence type="ECO:0000256" key="1">
    <source>
        <dbReference type="SAM" id="SignalP"/>
    </source>
</evidence>
<gene>
    <name evidence="2" type="ordered locus">Bresu_3328</name>
</gene>
<dbReference type="AlphaFoldDB" id="D9QG92"/>